<keyword evidence="3" id="KW-1185">Reference proteome</keyword>
<dbReference type="InterPro" id="IPR050266">
    <property type="entry name" value="AB_hydrolase_sf"/>
</dbReference>
<keyword evidence="2" id="KW-0378">Hydrolase</keyword>
<feature type="domain" description="AB hydrolase-1" evidence="1">
    <location>
        <begin position="34"/>
        <end position="259"/>
    </location>
</feature>
<dbReference type="Pfam" id="PF00561">
    <property type="entry name" value="Abhydrolase_1"/>
    <property type="match status" value="1"/>
</dbReference>
<dbReference type="RefSeq" id="WP_211857344.1">
    <property type="nucleotide sequence ID" value="NZ_JAAGBB010000076.1"/>
</dbReference>
<sequence>MDPVAALLAEARRIETPCGEGRMVWHAWGQGAPMALFHGGVGSWRHWLRTIPAWKGSRHLLVPDLPGLGESDLPPEPAAIETVAAVVAKGLLSQLGPNEQVDLVGFSFGSTVGAHVALIIGDRARSLTLIGAGGLVPAKTPMILEKVRGKTGDELREAHRTNLGLMMIADPAGIDDLALDLQDWNSRHSRLDTRAYVAAGALRRALERLRVPVDAIWGERDQLAYWGLPERVAALRALQPDARVTILPGVGHWIAYEDPAALDTVLHDYLDNPRPSPGVA</sequence>
<dbReference type="PRINTS" id="PR00111">
    <property type="entry name" value="ABHYDROLASE"/>
</dbReference>
<dbReference type="PANTHER" id="PTHR43798:SF33">
    <property type="entry name" value="HYDROLASE, PUTATIVE (AFU_ORTHOLOGUE AFUA_2G14860)-RELATED"/>
    <property type="match status" value="1"/>
</dbReference>
<dbReference type="GO" id="GO:0016787">
    <property type="term" value="F:hydrolase activity"/>
    <property type="evidence" value="ECO:0007669"/>
    <property type="project" value="UniProtKB-KW"/>
</dbReference>
<comment type="caution">
    <text evidence="2">The sequence shown here is derived from an EMBL/GenBank/DDBJ whole genome shotgun (WGS) entry which is preliminary data.</text>
</comment>
<evidence type="ECO:0000313" key="2">
    <source>
        <dbReference type="EMBL" id="MBR0668964.1"/>
    </source>
</evidence>
<organism evidence="2 3">
    <name type="scientific">Plastoroseomonas hellenica</name>
    <dbReference type="NCBI Taxonomy" id="2687306"/>
    <lineage>
        <taxon>Bacteria</taxon>
        <taxon>Pseudomonadati</taxon>
        <taxon>Pseudomonadota</taxon>
        <taxon>Alphaproteobacteria</taxon>
        <taxon>Acetobacterales</taxon>
        <taxon>Acetobacteraceae</taxon>
        <taxon>Plastoroseomonas</taxon>
    </lineage>
</organism>
<dbReference type="EMBL" id="JAAGBB010000076">
    <property type="protein sequence ID" value="MBR0668964.1"/>
    <property type="molecule type" value="Genomic_DNA"/>
</dbReference>
<reference evidence="3" key="1">
    <citation type="journal article" date="2021" name="Syst. Appl. Microbiol.">
        <title>Roseomonas hellenica sp. nov., isolated from roots of wild-growing Alkanna tinctoria.</title>
        <authorList>
            <person name="Rat A."/>
            <person name="Naranjo H.D."/>
            <person name="Lebbe L."/>
            <person name="Cnockaert M."/>
            <person name="Krigas N."/>
            <person name="Grigoriadou K."/>
            <person name="Maloupa E."/>
            <person name="Willems A."/>
        </authorList>
    </citation>
    <scope>NUCLEOTIDE SEQUENCE [LARGE SCALE GENOMIC DNA]</scope>
    <source>
        <strain evidence="3">LMG 31523</strain>
    </source>
</reference>
<dbReference type="InterPro" id="IPR000073">
    <property type="entry name" value="AB_hydrolase_1"/>
</dbReference>
<proteinExistence type="predicted"/>
<gene>
    <name evidence="2" type="ORF">GXW71_31740</name>
</gene>
<evidence type="ECO:0000259" key="1">
    <source>
        <dbReference type="Pfam" id="PF00561"/>
    </source>
</evidence>
<evidence type="ECO:0000313" key="3">
    <source>
        <dbReference type="Proteomes" id="UP001196870"/>
    </source>
</evidence>
<dbReference type="InterPro" id="IPR029058">
    <property type="entry name" value="AB_hydrolase_fold"/>
</dbReference>
<dbReference type="Gene3D" id="3.40.50.1820">
    <property type="entry name" value="alpha/beta hydrolase"/>
    <property type="match status" value="1"/>
</dbReference>
<protein>
    <submittedName>
        <fullName evidence="2">Alpha/beta fold hydrolase</fullName>
    </submittedName>
</protein>
<dbReference type="PANTHER" id="PTHR43798">
    <property type="entry name" value="MONOACYLGLYCEROL LIPASE"/>
    <property type="match status" value="1"/>
</dbReference>
<accession>A0ABS5F8S4</accession>
<name>A0ABS5F8S4_9PROT</name>
<dbReference type="Proteomes" id="UP001196870">
    <property type="component" value="Unassembled WGS sequence"/>
</dbReference>
<dbReference type="SUPFAM" id="SSF53474">
    <property type="entry name" value="alpha/beta-Hydrolases"/>
    <property type="match status" value="1"/>
</dbReference>